<dbReference type="EC" id="2.1.1.137" evidence="4"/>
<evidence type="ECO:0000256" key="3">
    <source>
        <dbReference type="ARBA" id="ARBA00034487"/>
    </source>
</evidence>
<dbReference type="PANTHER" id="PTHR43675:SF8">
    <property type="entry name" value="ARSENITE METHYLTRANSFERASE"/>
    <property type="match status" value="1"/>
</dbReference>
<protein>
    <recommendedName>
        <fullName evidence="5">Arsenite methyltransferase</fullName>
        <ecNumber evidence="4">2.1.1.137</ecNumber>
    </recommendedName>
</protein>
<dbReference type="NCBIfam" id="NF008823">
    <property type="entry name" value="PRK11873.1"/>
    <property type="match status" value="1"/>
</dbReference>
<dbReference type="InterPro" id="IPR029063">
    <property type="entry name" value="SAM-dependent_MTases_sf"/>
</dbReference>
<dbReference type="GO" id="GO:0030791">
    <property type="term" value="F:arsenite methyltransferase activity"/>
    <property type="evidence" value="ECO:0007669"/>
    <property type="project" value="UniProtKB-EC"/>
</dbReference>
<dbReference type="InterPro" id="IPR016181">
    <property type="entry name" value="Acyl_CoA_acyltransferase"/>
</dbReference>
<evidence type="ECO:0000256" key="4">
    <source>
        <dbReference type="ARBA" id="ARBA00034521"/>
    </source>
</evidence>
<evidence type="ECO:0000256" key="8">
    <source>
        <dbReference type="ARBA" id="ARBA00048428"/>
    </source>
</evidence>
<keyword evidence="11" id="KW-1185">Reference proteome</keyword>
<dbReference type="RefSeq" id="WP_106246475.1">
    <property type="nucleotide sequence ID" value="NZ_PVNG01000016.1"/>
</dbReference>
<comment type="caution">
    <text evidence="10">The sequence shown here is derived from an EMBL/GenBank/DDBJ whole genome shotgun (WGS) entry which is preliminary data.</text>
</comment>
<keyword evidence="2" id="KW-0949">S-adenosyl-L-methionine</keyword>
<accession>A0A2T0MQS1</accession>
<gene>
    <name evidence="10" type="ORF">B0I32_11610</name>
</gene>
<dbReference type="SUPFAM" id="SSF55729">
    <property type="entry name" value="Acyl-CoA N-acyltransferases (Nat)"/>
    <property type="match status" value="1"/>
</dbReference>
<dbReference type="EMBL" id="PVNG01000016">
    <property type="protein sequence ID" value="PRX60619.1"/>
    <property type="molecule type" value="Genomic_DNA"/>
</dbReference>
<dbReference type="GO" id="GO:0016747">
    <property type="term" value="F:acyltransferase activity, transferring groups other than amino-acyl groups"/>
    <property type="evidence" value="ECO:0007669"/>
    <property type="project" value="InterPro"/>
</dbReference>
<dbReference type="OrthoDB" id="9805171at2"/>
<evidence type="ECO:0000256" key="6">
    <source>
        <dbReference type="ARBA" id="ARBA00047941"/>
    </source>
</evidence>
<evidence type="ECO:0000259" key="9">
    <source>
        <dbReference type="PROSITE" id="PS51186"/>
    </source>
</evidence>
<evidence type="ECO:0000256" key="5">
    <source>
        <dbReference type="ARBA" id="ARBA00034545"/>
    </source>
</evidence>
<comment type="catalytic activity">
    <reaction evidence="7">
        <text>arsenic triglutathione + 2 [thioredoxin]-dithiol + 2 S-adenosyl-L-methionine + H2O = dimethylarsinous acid + 2 [thioredoxin]-disulfide + 3 glutathione + 2 S-adenosyl-L-homocysteine + 2 H(+)</text>
        <dbReference type="Rhea" id="RHEA:69464"/>
        <dbReference type="Rhea" id="RHEA-COMP:10698"/>
        <dbReference type="Rhea" id="RHEA-COMP:10700"/>
        <dbReference type="ChEBI" id="CHEBI:15377"/>
        <dbReference type="ChEBI" id="CHEBI:15378"/>
        <dbReference type="ChEBI" id="CHEBI:23808"/>
        <dbReference type="ChEBI" id="CHEBI:29950"/>
        <dbReference type="ChEBI" id="CHEBI:50058"/>
        <dbReference type="ChEBI" id="CHEBI:57856"/>
        <dbReference type="ChEBI" id="CHEBI:57925"/>
        <dbReference type="ChEBI" id="CHEBI:59789"/>
        <dbReference type="ChEBI" id="CHEBI:183640"/>
        <dbReference type="EC" id="2.1.1.137"/>
    </reaction>
</comment>
<comment type="similarity">
    <text evidence="3">Belongs to the methyltransferase superfamily. Arsenite methyltransferase family.</text>
</comment>
<dbReference type="CDD" id="cd02440">
    <property type="entry name" value="AdoMet_MTases"/>
    <property type="match status" value="1"/>
</dbReference>
<evidence type="ECO:0000256" key="2">
    <source>
        <dbReference type="ARBA" id="ARBA00022691"/>
    </source>
</evidence>
<dbReference type="Gene3D" id="3.40.630.30">
    <property type="match status" value="1"/>
</dbReference>
<dbReference type="Proteomes" id="UP000238312">
    <property type="component" value="Unassembled WGS sequence"/>
</dbReference>
<feature type="domain" description="N-acetyltransferase" evidence="9">
    <location>
        <begin position="246"/>
        <end position="404"/>
    </location>
</feature>
<comment type="catalytic activity">
    <reaction evidence="6">
        <text>arsenic triglutathione + [thioredoxin]-dithiol + S-adenosyl-L-methionine + 2 H2O = methylarsonous acid + [thioredoxin]-disulfide + 3 glutathione + S-adenosyl-L-homocysteine + H(+)</text>
        <dbReference type="Rhea" id="RHEA:69460"/>
        <dbReference type="Rhea" id="RHEA-COMP:10698"/>
        <dbReference type="Rhea" id="RHEA-COMP:10700"/>
        <dbReference type="ChEBI" id="CHEBI:15377"/>
        <dbReference type="ChEBI" id="CHEBI:15378"/>
        <dbReference type="ChEBI" id="CHEBI:17826"/>
        <dbReference type="ChEBI" id="CHEBI:29950"/>
        <dbReference type="ChEBI" id="CHEBI:50058"/>
        <dbReference type="ChEBI" id="CHEBI:57856"/>
        <dbReference type="ChEBI" id="CHEBI:57925"/>
        <dbReference type="ChEBI" id="CHEBI:59789"/>
        <dbReference type="ChEBI" id="CHEBI:183640"/>
        <dbReference type="EC" id="2.1.1.137"/>
    </reaction>
</comment>
<dbReference type="SUPFAM" id="SSF53335">
    <property type="entry name" value="S-adenosyl-L-methionine-dependent methyltransferases"/>
    <property type="match status" value="1"/>
</dbReference>
<keyword evidence="10" id="KW-0012">Acyltransferase</keyword>
<name>A0A2T0MQS1_9ACTN</name>
<reference evidence="10 11" key="1">
    <citation type="submission" date="2018-03" db="EMBL/GenBank/DDBJ databases">
        <title>Genomic Encyclopedia of Type Strains, Phase III (KMG-III): the genomes of soil and plant-associated and newly described type strains.</title>
        <authorList>
            <person name="Whitman W."/>
        </authorList>
    </citation>
    <scope>NUCLEOTIDE SEQUENCE [LARGE SCALE GENOMIC DNA]</scope>
    <source>
        <strain evidence="10 11">CGMCC 4.7104</strain>
    </source>
</reference>
<dbReference type="Pfam" id="PF00583">
    <property type="entry name" value="Acetyltransf_1"/>
    <property type="match status" value="1"/>
</dbReference>
<evidence type="ECO:0000256" key="1">
    <source>
        <dbReference type="ARBA" id="ARBA00022679"/>
    </source>
</evidence>
<organism evidence="10 11">
    <name type="scientific">Nonomuraea fuscirosea</name>
    <dbReference type="NCBI Taxonomy" id="1291556"/>
    <lineage>
        <taxon>Bacteria</taxon>
        <taxon>Bacillati</taxon>
        <taxon>Actinomycetota</taxon>
        <taxon>Actinomycetes</taxon>
        <taxon>Streptosporangiales</taxon>
        <taxon>Streptosporangiaceae</taxon>
        <taxon>Nonomuraea</taxon>
    </lineage>
</organism>
<proteinExistence type="inferred from homology"/>
<evidence type="ECO:0000313" key="11">
    <source>
        <dbReference type="Proteomes" id="UP000238312"/>
    </source>
</evidence>
<evidence type="ECO:0000256" key="7">
    <source>
        <dbReference type="ARBA" id="ARBA00047943"/>
    </source>
</evidence>
<comment type="catalytic activity">
    <reaction evidence="8">
        <text>arsenic triglutathione + 3 [thioredoxin]-dithiol + 3 S-adenosyl-L-methionine = trimethylarsine + 3 [thioredoxin]-disulfide + 3 glutathione + 3 S-adenosyl-L-homocysteine + 3 H(+)</text>
        <dbReference type="Rhea" id="RHEA:69432"/>
        <dbReference type="Rhea" id="RHEA-COMP:10698"/>
        <dbReference type="Rhea" id="RHEA-COMP:10700"/>
        <dbReference type="ChEBI" id="CHEBI:15378"/>
        <dbReference type="ChEBI" id="CHEBI:27130"/>
        <dbReference type="ChEBI" id="CHEBI:29950"/>
        <dbReference type="ChEBI" id="CHEBI:50058"/>
        <dbReference type="ChEBI" id="CHEBI:57856"/>
        <dbReference type="ChEBI" id="CHEBI:57925"/>
        <dbReference type="ChEBI" id="CHEBI:59789"/>
        <dbReference type="ChEBI" id="CHEBI:183640"/>
        <dbReference type="EC" id="2.1.1.137"/>
    </reaction>
</comment>
<keyword evidence="1 10" id="KW-0808">Transferase</keyword>
<dbReference type="AlphaFoldDB" id="A0A2T0MQS1"/>
<dbReference type="PROSITE" id="PS51186">
    <property type="entry name" value="GNAT"/>
    <property type="match status" value="1"/>
</dbReference>
<dbReference type="Pfam" id="PF13847">
    <property type="entry name" value="Methyltransf_31"/>
    <property type="match status" value="1"/>
</dbReference>
<dbReference type="Gene3D" id="3.40.50.150">
    <property type="entry name" value="Vaccinia Virus protein VP39"/>
    <property type="match status" value="1"/>
</dbReference>
<sequence length="407" mass="42707">MAHDEIIDRYSALARAAEAGRTVVDCGQEEFDRGVFGAAGYGDLGALPEGAVRASLGCGNPLAVADLRAGEVVLDLGSGGGIDVLLSARRVGPHGKVYGVDASADMLALARRNAEQAGARNVEFLHGTIERIPLPDRSVDVVISNCVINLSGDKASVLSEAFRVLRPGGRFGVSDVVVEDDVDQARRLAAEQRIGCVAGALPVGEYRASLAAAGFVGVRITLTADHGDGVHSAIVQAAKPAAGPGLEIRPMRETDAEQVLAIYQAGLDTGQASFETAVPSWEGFTAARLEHLRHVAVDTETGQLVGWVAASRVSPRPVYAGVIEHSIYVHPGCQSHGIGRALLEAFVAAAEGAGVWTIQSGVFPENAASLALHQALGFRKVGVRERVGRHHGVWRDVVLIERRSPAR</sequence>
<evidence type="ECO:0000313" key="10">
    <source>
        <dbReference type="EMBL" id="PRX60619.1"/>
    </source>
</evidence>
<dbReference type="InterPro" id="IPR026669">
    <property type="entry name" value="Arsenite_MeTrfase-like"/>
</dbReference>
<dbReference type="PANTHER" id="PTHR43675">
    <property type="entry name" value="ARSENITE METHYLTRANSFERASE"/>
    <property type="match status" value="1"/>
</dbReference>
<dbReference type="InterPro" id="IPR025714">
    <property type="entry name" value="Methyltranfer_dom"/>
</dbReference>
<dbReference type="CDD" id="cd04301">
    <property type="entry name" value="NAT_SF"/>
    <property type="match status" value="1"/>
</dbReference>
<dbReference type="InterPro" id="IPR000182">
    <property type="entry name" value="GNAT_dom"/>
</dbReference>